<name>A0A917AR57_9BACI</name>
<dbReference type="Proteomes" id="UP000605259">
    <property type="component" value="Unassembled WGS sequence"/>
</dbReference>
<dbReference type="GO" id="GO:0006935">
    <property type="term" value="P:chemotaxis"/>
    <property type="evidence" value="ECO:0007669"/>
    <property type="project" value="UniProtKB-KW"/>
</dbReference>
<dbReference type="CDD" id="cd12913">
    <property type="entry name" value="PDC1_MCP_like"/>
    <property type="match status" value="1"/>
</dbReference>
<dbReference type="InterPro" id="IPR033479">
    <property type="entry name" value="dCache_1"/>
</dbReference>
<accession>A0A917AR57</accession>
<protein>
    <submittedName>
        <fullName evidence="14">Methyl-accepting chemotaxis protein</fullName>
    </submittedName>
</protein>
<keyword evidence="15" id="KW-1185">Reference proteome</keyword>
<dbReference type="Pfam" id="PF00672">
    <property type="entry name" value="HAMP"/>
    <property type="match status" value="1"/>
</dbReference>
<dbReference type="Gene3D" id="6.10.340.10">
    <property type="match status" value="1"/>
</dbReference>
<keyword evidence="8 10" id="KW-0807">Transducer</keyword>
<evidence type="ECO:0000256" key="7">
    <source>
        <dbReference type="ARBA" id="ARBA00023136"/>
    </source>
</evidence>
<feature type="domain" description="HAMP" evidence="13">
    <location>
        <begin position="302"/>
        <end position="354"/>
    </location>
</feature>
<evidence type="ECO:0000256" key="9">
    <source>
        <dbReference type="ARBA" id="ARBA00029447"/>
    </source>
</evidence>
<feature type="transmembrane region" description="Helical" evidence="11">
    <location>
        <begin position="12"/>
        <end position="31"/>
    </location>
</feature>
<evidence type="ECO:0000256" key="8">
    <source>
        <dbReference type="ARBA" id="ARBA00023224"/>
    </source>
</evidence>
<evidence type="ECO:0000256" key="6">
    <source>
        <dbReference type="ARBA" id="ARBA00022989"/>
    </source>
</evidence>
<dbReference type="Gene3D" id="3.30.450.20">
    <property type="entry name" value="PAS domain"/>
    <property type="match status" value="2"/>
</dbReference>
<sequence length="659" mass="72842">MKKIQSKITLIFTLLMAVTFTIVQLITYMLVSDQREVTIEKDANQRVQELVTAIEEKFTAKEVEFIRYSKDDVLENALKADATEEEKKKLVHDFKVYADLHPEILSLYVGKGDNSFIDAKEGLINYDSTSREWYKQAMDNSERIIWSTPYEDEETKEIIITGSQKIIDPNTQQVLGVMGMDISLDMLKAYAEKVDVGFDGQIFMLDSSNKAIIYPNKDGQDVSGEAIVQEVNKKVDGVFTHELDGEEARVYHSDSGKLGWKVGIIFSVEKLGAELMGIRDVTKRIVIGAILLTSVIVFMFAKTIARPIQRLNKEVQKVTEGDLTVRIESKAKDEVGQLTRNFSHMVEEMHGMVQTIEHSVTNVQDGSSGVHHLAAETIASSKEIASAMDGVAKNATEQANEVETITEKIDRISGSIADVNVSISSMTHLSNESDSVSQAGVSKLATLRSASDVSNTQLQNAESVMVELVERVRLISDVINTIRSISDQTNLLALNASIEAARAGEHGKGFAVVAQEVRKLAEQSKQATENVAGTIKGIQEETQKAVEAMTQTRQLADEQKQSLTETEEVFLVITSIAEQVRLSITDISTSMNHIGEEQVAFGAILQEFAAGSEETAAASEEVNASTDEQLQHLQQVAETSEQLIEQTNELREVVKRFNI</sequence>
<evidence type="ECO:0000256" key="5">
    <source>
        <dbReference type="ARBA" id="ARBA00022692"/>
    </source>
</evidence>
<dbReference type="GO" id="GO:0007165">
    <property type="term" value="P:signal transduction"/>
    <property type="evidence" value="ECO:0007669"/>
    <property type="project" value="UniProtKB-KW"/>
</dbReference>
<comment type="similarity">
    <text evidence="9">Belongs to the methyl-accepting chemotaxis (MCP) protein family.</text>
</comment>
<dbReference type="CDD" id="cd06225">
    <property type="entry name" value="HAMP"/>
    <property type="match status" value="1"/>
</dbReference>
<dbReference type="PANTHER" id="PTHR32089">
    <property type="entry name" value="METHYL-ACCEPTING CHEMOTAXIS PROTEIN MCPB"/>
    <property type="match status" value="1"/>
</dbReference>
<evidence type="ECO:0000256" key="10">
    <source>
        <dbReference type="PROSITE-ProRule" id="PRU00284"/>
    </source>
</evidence>
<evidence type="ECO:0000313" key="14">
    <source>
        <dbReference type="EMBL" id="GGE69486.1"/>
    </source>
</evidence>
<evidence type="ECO:0000256" key="3">
    <source>
        <dbReference type="ARBA" id="ARBA00022481"/>
    </source>
</evidence>
<keyword evidence="7 11" id="KW-0472">Membrane</keyword>
<keyword evidence="5 11" id="KW-0812">Transmembrane</keyword>
<evidence type="ECO:0000259" key="13">
    <source>
        <dbReference type="PROSITE" id="PS50885"/>
    </source>
</evidence>
<reference evidence="14" key="1">
    <citation type="journal article" date="2014" name="Int. J. Syst. Evol. Microbiol.">
        <title>Complete genome sequence of Corynebacterium casei LMG S-19264T (=DSM 44701T), isolated from a smear-ripened cheese.</title>
        <authorList>
            <consortium name="US DOE Joint Genome Institute (JGI-PGF)"/>
            <person name="Walter F."/>
            <person name="Albersmeier A."/>
            <person name="Kalinowski J."/>
            <person name="Ruckert C."/>
        </authorList>
    </citation>
    <scope>NUCLEOTIDE SEQUENCE</scope>
    <source>
        <strain evidence="14">CGMCC 1.12698</strain>
    </source>
</reference>
<evidence type="ECO:0000256" key="11">
    <source>
        <dbReference type="SAM" id="Phobius"/>
    </source>
</evidence>
<keyword evidence="2" id="KW-1003">Cell membrane</keyword>
<dbReference type="PANTHER" id="PTHR32089:SF114">
    <property type="entry name" value="METHYL-ACCEPTING CHEMOTAXIS PROTEIN MCPB"/>
    <property type="match status" value="1"/>
</dbReference>
<dbReference type="InterPro" id="IPR003660">
    <property type="entry name" value="HAMP_dom"/>
</dbReference>
<proteinExistence type="inferred from homology"/>
<reference evidence="14" key="2">
    <citation type="submission" date="2020-09" db="EMBL/GenBank/DDBJ databases">
        <authorList>
            <person name="Sun Q."/>
            <person name="Zhou Y."/>
        </authorList>
    </citation>
    <scope>NUCLEOTIDE SEQUENCE</scope>
    <source>
        <strain evidence="14">CGMCC 1.12698</strain>
    </source>
</reference>
<dbReference type="InterPro" id="IPR029151">
    <property type="entry name" value="Sensor-like_sf"/>
</dbReference>
<keyword evidence="3" id="KW-0488">Methylation</keyword>
<dbReference type="SMART" id="SM00283">
    <property type="entry name" value="MA"/>
    <property type="match status" value="1"/>
</dbReference>
<evidence type="ECO:0000256" key="4">
    <source>
        <dbReference type="ARBA" id="ARBA00022500"/>
    </source>
</evidence>
<dbReference type="SMART" id="SM00304">
    <property type="entry name" value="HAMP"/>
    <property type="match status" value="1"/>
</dbReference>
<evidence type="ECO:0000256" key="1">
    <source>
        <dbReference type="ARBA" id="ARBA00004651"/>
    </source>
</evidence>
<comment type="subcellular location">
    <subcellularLocation>
        <location evidence="1">Cell membrane</location>
        <topology evidence="1">Multi-pass membrane protein</topology>
    </subcellularLocation>
</comment>
<dbReference type="SUPFAM" id="SSF58104">
    <property type="entry name" value="Methyl-accepting chemotaxis protein (MCP) signaling domain"/>
    <property type="match status" value="1"/>
</dbReference>
<dbReference type="PROSITE" id="PS50885">
    <property type="entry name" value="HAMP"/>
    <property type="match status" value="1"/>
</dbReference>
<dbReference type="AlphaFoldDB" id="A0A917AR57"/>
<dbReference type="PROSITE" id="PS50111">
    <property type="entry name" value="CHEMOTAXIS_TRANSDUC_2"/>
    <property type="match status" value="1"/>
</dbReference>
<dbReference type="Gene3D" id="1.10.287.950">
    <property type="entry name" value="Methyl-accepting chemotaxis protein"/>
    <property type="match status" value="1"/>
</dbReference>
<organism evidence="14 15">
    <name type="scientific">Priestia taiwanensis</name>
    <dbReference type="NCBI Taxonomy" id="1347902"/>
    <lineage>
        <taxon>Bacteria</taxon>
        <taxon>Bacillati</taxon>
        <taxon>Bacillota</taxon>
        <taxon>Bacilli</taxon>
        <taxon>Bacillales</taxon>
        <taxon>Bacillaceae</taxon>
        <taxon>Priestia</taxon>
    </lineage>
</organism>
<dbReference type="EMBL" id="BMFK01000001">
    <property type="protein sequence ID" value="GGE69486.1"/>
    <property type="molecule type" value="Genomic_DNA"/>
</dbReference>
<keyword evidence="4" id="KW-0145">Chemotaxis</keyword>
<dbReference type="Pfam" id="PF00015">
    <property type="entry name" value="MCPsignal"/>
    <property type="match status" value="1"/>
</dbReference>
<evidence type="ECO:0000259" key="12">
    <source>
        <dbReference type="PROSITE" id="PS50111"/>
    </source>
</evidence>
<dbReference type="SUPFAM" id="SSF103190">
    <property type="entry name" value="Sensory domain-like"/>
    <property type="match status" value="1"/>
</dbReference>
<dbReference type="GO" id="GO:0005886">
    <property type="term" value="C:plasma membrane"/>
    <property type="evidence" value="ECO:0007669"/>
    <property type="project" value="UniProtKB-SubCell"/>
</dbReference>
<evidence type="ECO:0000256" key="2">
    <source>
        <dbReference type="ARBA" id="ARBA00022475"/>
    </source>
</evidence>
<keyword evidence="6 11" id="KW-1133">Transmembrane helix</keyword>
<feature type="domain" description="Methyl-accepting transducer" evidence="12">
    <location>
        <begin position="373"/>
        <end position="623"/>
    </location>
</feature>
<evidence type="ECO:0000313" key="15">
    <source>
        <dbReference type="Proteomes" id="UP000605259"/>
    </source>
</evidence>
<dbReference type="InterPro" id="IPR004089">
    <property type="entry name" value="MCPsignal_dom"/>
</dbReference>
<comment type="caution">
    <text evidence="14">The sequence shown here is derived from an EMBL/GenBank/DDBJ whole genome shotgun (WGS) entry which is preliminary data.</text>
</comment>
<dbReference type="RefSeq" id="WP_188388165.1">
    <property type="nucleotide sequence ID" value="NZ_BMFK01000001.1"/>
</dbReference>
<feature type="transmembrane region" description="Helical" evidence="11">
    <location>
        <begin position="285"/>
        <end position="305"/>
    </location>
</feature>
<gene>
    <name evidence="14" type="primary">mcpA</name>
    <name evidence="14" type="ORF">GCM10007140_19430</name>
</gene>
<dbReference type="Pfam" id="PF02743">
    <property type="entry name" value="dCache_1"/>
    <property type="match status" value="1"/>
</dbReference>